<gene>
    <name evidence="2" type="ordered locus">Metev_1323</name>
</gene>
<keyword evidence="1" id="KW-0812">Transmembrane</keyword>
<evidence type="ECO:0000313" key="3">
    <source>
        <dbReference type="Proteomes" id="UP000000391"/>
    </source>
</evidence>
<dbReference type="RefSeq" id="WP_013194749.1">
    <property type="nucleotide sequence ID" value="NC_014253.1"/>
</dbReference>
<keyword evidence="3" id="KW-1185">Reference proteome</keyword>
<dbReference type="Proteomes" id="UP000000391">
    <property type="component" value="Chromosome"/>
</dbReference>
<dbReference type="GeneID" id="9346956"/>
<reference evidence="2 3" key="1">
    <citation type="submission" date="2010-06" db="EMBL/GenBank/DDBJ databases">
        <title>Complete sequence chromosome of Methanohalobium evestigatum Z-7303.</title>
        <authorList>
            <consortium name="US DOE Joint Genome Institute"/>
            <person name="Lucas S."/>
            <person name="Copeland A."/>
            <person name="Lapidus A."/>
            <person name="Cheng J.-F."/>
            <person name="Bruce D."/>
            <person name="Goodwin L."/>
            <person name="Pitluck S."/>
            <person name="Saunders E."/>
            <person name="Detter J.C."/>
            <person name="Han C."/>
            <person name="Tapia R."/>
            <person name="Land M."/>
            <person name="Hauser L."/>
            <person name="Kyrpides N."/>
            <person name="Mikhailova N."/>
            <person name="Sieprawska-Lupa M."/>
            <person name="Whitman W.B."/>
            <person name="Anderson I."/>
            <person name="Woyke T."/>
        </authorList>
    </citation>
    <scope>NUCLEOTIDE SEQUENCE [LARGE SCALE GENOMIC DNA]</scope>
    <source>
        <strain evidence="3">ATCC BAA-1072 / DSM 3721 / NBRC 107634 / OCM 161 / Z-7303</strain>
    </source>
</reference>
<proteinExistence type="predicted"/>
<name>D7E9B1_METEZ</name>
<organism evidence="2 3">
    <name type="scientific">Methanohalobium evestigatum (strain ATCC BAA-1072 / DSM 3721 / NBRC 107634 / OCM 161 / Z-7303)</name>
    <dbReference type="NCBI Taxonomy" id="644295"/>
    <lineage>
        <taxon>Archaea</taxon>
        <taxon>Methanobacteriati</taxon>
        <taxon>Methanobacteriota</taxon>
        <taxon>Stenosarchaea group</taxon>
        <taxon>Methanomicrobia</taxon>
        <taxon>Methanosarcinales</taxon>
        <taxon>Methanosarcinaceae</taxon>
        <taxon>Methanohalobium</taxon>
    </lineage>
</organism>
<keyword evidence="1" id="KW-0472">Membrane</keyword>
<feature type="transmembrane region" description="Helical" evidence="1">
    <location>
        <begin position="35"/>
        <end position="62"/>
    </location>
</feature>
<dbReference type="OrthoDB" id="56871at2157"/>
<sequence>MQISRWYKILGITLLLTSIAFYSLEYIIFQDPYHLFNFMVAKLAFLPIEVLIVTMVIHQILYDMEKRQRLEKLNMVIGTFFSEVGTRLLTYFSDWDPNLDDIKSNLVITKEWTDSDFMKVKNQLKNYEYEVDINRVDLKHLRNMLIEHRDFLVRLLENPNLLEHETFTELLRAVFHMTEELISRTEDLDNLPESDLDHLRIDIERVYGKLVVEWLDYMEYMKDNYPYLFSLAMRKNPFDESASPVVK</sequence>
<evidence type="ECO:0000256" key="1">
    <source>
        <dbReference type="SAM" id="Phobius"/>
    </source>
</evidence>
<dbReference type="AlphaFoldDB" id="D7E9B1"/>
<evidence type="ECO:0000313" key="2">
    <source>
        <dbReference type="EMBL" id="ADI74183.1"/>
    </source>
</evidence>
<accession>D7E9B1</accession>
<feature type="transmembrane region" description="Helical" evidence="1">
    <location>
        <begin position="7"/>
        <end position="29"/>
    </location>
</feature>
<protein>
    <submittedName>
        <fullName evidence="2">Uncharacterized protein</fullName>
    </submittedName>
</protein>
<dbReference type="STRING" id="644295.Metev_1323"/>
<dbReference type="HOGENOM" id="CLU_087537_0_0_2"/>
<dbReference type="KEGG" id="mev:Metev_1323"/>
<dbReference type="EMBL" id="CP002069">
    <property type="protein sequence ID" value="ADI74183.1"/>
    <property type="molecule type" value="Genomic_DNA"/>
</dbReference>
<keyword evidence="1" id="KW-1133">Transmembrane helix</keyword>